<evidence type="ECO:0000256" key="6">
    <source>
        <dbReference type="ARBA" id="ARBA00023242"/>
    </source>
</evidence>
<protein>
    <recommendedName>
        <fullName evidence="8">Transcription elongation factor Eaf N-terminal domain-containing protein</fullName>
    </recommendedName>
</protein>
<feature type="region of interest" description="Disordered" evidence="7">
    <location>
        <begin position="123"/>
        <end position="152"/>
    </location>
</feature>
<accession>A0A1J7HJA1</accession>
<organism evidence="9 10">
    <name type="scientific">Lupinus angustifolius</name>
    <name type="common">Narrow-leaved blue lupine</name>
    <dbReference type="NCBI Taxonomy" id="3871"/>
    <lineage>
        <taxon>Eukaryota</taxon>
        <taxon>Viridiplantae</taxon>
        <taxon>Streptophyta</taxon>
        <taxon>Embryophyta</taxon>
        <taxon>Tracheophyta</taxon>
        <taxon>Spermatophyta</taxon>
        <taxon>Magnoliopsida</taxon>
        <taxon>eudicotyledons</taxon>
        <taxon>Gunneridae</taxon>
        <taxon>Pentapetalae</taxon>
        <taxon>rosids</taxon>
        <taxon>fabids</taxon>
        <taxon>Fabales</taxon>
        <taxon>Fabaceae</taxon>
        <taxon>Papilionoideae</taxon>
        <taxon>50 kb inversion clade</taxon>
        <taxon>genistoids sensu lato</taxon>
        <taxon>core genistoids</taxon>
        <taxon>Genisteae</taxon>
        <taxon>Lupinus</taxon>
    </lineage>
</organism>
<dbReference type="AlphaFoldDB" id="A0A1J7HJA1"/>
<dbReference type="PANTHER" id="PTHR15970:SF13">
    <property type="entry name" value="TRANSCRIPTION ELONGATION FACTOR EAF N-TERMINAL DOMAIN-CONTAINING PROTEIN"/>
    <property type="match status" value="1"/>
</dbReference>
<evidence type="ECO:0000259" key="8">
    <source>
        <dbReference type="Pfam" id="PF09816"/>
    </source>
</evidence>
<dbReference type="InterPro" id="IPR027093">
    <property type="entry name" value="EAF_fam"/>
</dbReference>
<evidence type="ECO:0000313" key="9">
    <source>
        <dbReference type="EMBL" id="OIW12894.1"/>
    </source>
</evidence>
<name>A0A1J7HJA1_LUPAN</name>
<dbReference type="Proteomes" id="UP000188354">
    <property type="component" value="Chromosome LG04"/>
</dbReference>
<feature type="compositionally biased region" description="Basic and acidic residues" evidence="7">
    <location>
        <begin position="276"/>
        <end position="287"/>
    </location>
</feature>
<reference evidence="9 10" key="1">
    <citation type="journal article" date="2017" name="Plant Biotechnol. J.">
        <title>A comprehensive draft genome sequence for lupin (Lupinus angustifolius), an emerging health food: insights into plant-microbe interactions and legume evolution.</title>
        <authorList>
            <person name="Hane J.K."/>
            <person name="Ming Y."/>
            <person name="Kamphuis L.G."/>
            <person name="Nelson M.N."/>
            <person name="Garg G."/>
            <person name="Atkins C.A."/>
            <person name="Bayer P.E."/>
            <person name="Bravo A."/>
            <person name="Bringans S."/>
            <person name="Cannon S."/>
            <person name="Edwards D."/>
            <person name="Foley R."/>
            <person name="Gao L.L."/>
            <person name="Harrison M.J."/>
            <person name="Huang W."/>
            <person name="Hurgobin B."/>
            <person name="Li S."/>
            <person name="Liu C.W."/>
            <person name="McGrath A."/>
            <person name="Morahan G."/>
            <person name="Murray J."/>
            <person name="Weller J."/>
            <person name="Jian J."/>
            <person name="Singh K.B."/>
        </authorList>
    </citation>
    <scope>NUCLEOTIDE SEQUENCE [LARGE SCALE GENOMIC DNA]</scope>
    <source>
        <strain evidence="10">cv. Tanjil</strain>
        <tissue evidence="9">Whole plant</tissue>
    </source>
</reference>
<keyword evidence="6" id="KW-0539">Nucleus</keyword>
<evidence type="ECO:0000256" key="5">
    <source>
        <dbReference type="ARBA" id="ARBA00023163"/>
    </source>
</evidence>
<feature type="compositionally biased region" description="Acidic residues" evidence="7">
    <location>
        <begin position="299"/>
        <end position="308"/>
    </location>
</feature>
<dbReference type="OMA" id="TTKFCTL"/>
<evidence type="ECO:0000256" key="2">
    <source>
        <dbReference type="ARBA" id="ARBA00007798"/>
    </source>
</evidence>
<dbReference type="InterPro" id="IPR019194">
    <property type="entry name" value="Tscrpt_elong_fac_Eaf_N"/>
</dbReference>
<dbReference type="PANTHER" id="PTHR15970">
    <property type="entry name" value="ELL-ASSOCIATED FACTOR EAF"/>
    <property type="match status" value="1"/>
</dbReference>
<keyword evidence="10" id="KW-1185">Reference proteome</keyword>
<dbReference type="Pfam" id="PF09816">
    <property type="entry name" value="EAF"/>
    <property type="match status" value="1"/>
</dbReference>
<feature type="region of interest" description="Disordered" evidence="7">
    <location>
        <begin position="273"/>
        <end position="370"/>
    </location>
</feature>
<dbReference type="GO" id="GO:0003711">
    <property type="term" value="F:transcription elongation factor activity"/>
    <property type="evidence" value="ECO:0007669"/>
    <property type="project" value="TreeGrafter"/>
</dbReference>
<evidence type="ECO:0000256" key="3">
    <source>
        <dbReference type="ARBA" id="ARBA00023015"/>
    </source>
</evidence>
<feature type="domain" description="Transcription elongation factor Eaf N-terminal" evidence="8">
    <location>
        <begin position="19"/>
        <end position="117"/>
    </location>
</feature>
<keyword evidence="4" id="KW-0010">Activator</keyword>
<keyword evidence="5" id="KW-0804">Transcription</keyword>
<keyword evidence="3" id="KW-0805">Transcription regulation</keyword>
<gene>
    <name evidence="9" type="ORF">TanjilG_28269</name>
</gene>
<dbReference type="EMBL" id="CM007364">
    <property type="protein sequence ID" value="OIW12894.1"/>
    <property type="molecule type" value="Genomic_DNA"/>
</dbReference>
<dbReference type="Gramene" id="OIW12894">
    <property type="protein sequence ID" value="OIW12894"/>
    <property type="gene ID" value="TanjilG_28269"/>
</dbReference>
<proteinExistence type="inferred from homology"/>
<feature type="compositionally biased region" description="Low complexity" evidence="7">
    <location>
        <begin position="330"/>
        <end position="359"/>
    </location>
</feature>
<dbReference type="STRING" id="3871.A0A1J7HJA1"/>
<sequence length="370" mass="40135">MANKSKEEPKNAPDFARWYDLSLGPSFKDESSSKYCTLRYEFKPASVDRTKPGSMRKTKENRVSVEFQNNQIGKPKVTFEGSSEEYRENDAVLFFDGTALRLERLHSAVKQLRHLRMPGESAATAAASVTAPSGPPLDQQSSPIGKSTKPAPLGRSSFQAVAKNLSLLIPKPMPYHSAILHTALFWTLEQTGIGGWEKQGLGNTFNDIYVDSTQVEVERIDIGEPENTGIKSSSKRPSDQLIESPIISVTSPVAKNDVEEHQDVNYLELFGSMTPEDDHNAEEKDNVGFDINVPHTDDEIADVDDSGDEVDKGPNAAEALRAQVIAAGRDAQTTTSSSNSATGSSDTDSSTASSSSSDSEASDEDVVNIM</sequence>
<comment type="similarity">
    <text evidence="2">Belongs to the EAF family.</text>
</comment>
<dbReference type="GO" id="GO:0032783">
    <property type="term" value="C:super elongation complex"/>
    <property type="evidence" value="ECO:0007669"/>
    <property type="project" value="InterPro"/>
</dbReference>
<evidence type="ECO:0000256" key="1">
    <source>
        <dbReference type="ARBA" id="ARBA00004123"/>
    </source>
</evidence>
<evidence type="ECO:0000313" key="10">
    <source>
        <dbReference type="Proteomes" id="UP000188354"/>
    </source>
</evidence>
<feature type="compositionally biased region" description="Acidic residues" evidence="7">
    <location>
        <begin position="360"/>
        <end position="370"/>
    </location>
</feature>
<comment type="subcellular location">
    <subcellularLocation>
        <location evidence="1">Nucleus</location>
    </subcellularLocation>
</comment>
<evidence type="ECO:0000256" key="7">
    <source>
        <dbReference type="SAM" id="MobiDB-lite"/>
    </source>
</evidence>
<evidence type="ECO:0000256" key="4">
    <source>
        <dbReference type="ARBA" id="ARBA00023159"/>
    </source>
</evidence>
<dbReference type="GO" id="GO:0006368">
    <property type="term" value="P:transcription elongation by RNA polymerase II"/>
    <property type="evidence" value="ECO:0007669"/>
    <property type="project" value="InterPro"/>
</dbReference>